<organism evidence="7 8">
    <name type="scientific">Erinaceus europaeus</name>
    <name type="common">Western European hedgehog</name>
    <dbReference type="NCBI Taxonomy" id="9365"/>
    <lineage>
        <taxon>Eukaryota</taxon>
        <taxon>Metazoa</taxon>
        <taxon>Chordata</taxon>
        <taxon>Craniata</taxon>
        <taxon>Vertebrata</taxon>
        <taxon>Euteleostomi</taxon>
        <taxon>Mammalia</taxon>
        <taxon>Eutheria</taxon>
        <taxon>Laurasiatheria</taxon>
        <taxon>Eulipotyphla</taxon>
        <taxon>Erinaceidae</taxon>
        <taxon>Erinaceinae</taxon>
        <taxon>Erinaceus</taxon>
    </lineage>
</organism>
<dbReference type="InterPro" id="IPR039008">
    <property type="entry name" value="IF_rod_dom"/>
</dbReference>
<dbReference type="GO" id="GO:0030855">
    <property type="term" value="P:epithelial cell differentiation"/>
    <property type="evidence" value="ECO:0007669"/>
    <property type="project" value="TreeGrafter"/>
</dbReference>
<feature type="coiled-coil region" evidence="5">
    <location>
        <begin position="265"/>
        <end position="352"/>
    </location>
</feature>
<comment type="similarity">
    <text evidence="4">Belongs to the intermediate filament family.</text>
</comment>
<feature type="coiled-coil region" evidence="5">
    <location>
        <begin position="60"/>
        <end position="87"/>
    </location>
</feature>
<dbReference type="GO" id="GO:0005882">
    <property type="term" value="C:intermediate filament"/>
    <property type="evidence" value="ECO:0007669"/>
    <property type="project" value="UniProtKB-KW"/>
</dbReference>
<dbReference type="AlphaFoldDB" id="A0A1S3AIT4"/>
<evidence type="ECO:0000256" key="5">
    <source>
        <dbReference type="SAM" id="Coils"/>
    </source>
</evidence>
<dbReference type="FunCoup" id="A0A1S3AIT4">
    <property type="interactions" value="100"/>
</dbReference>
<dbReference type="Gene3D" id="1.20.5.170">
    <property type="match status" value="1"/>
</dbReference>
<feature type="coiled-coil region" evidence="5">
    <location>
        <begin position="166"/>
        <end position="204"/>
    </location>
</feature>
<dbReference type="InParanoid" id="A0A1S3AIT4"/>
<dbReference type="PROSITE" id="PS51842">
    <property type="entry name" value="IF_ROD_2"/>
    <property type="match status" value="1"/>
</dbReference>
<dbReference type="STRING" id="9365.ENSEEUP00000000346"/>
<evidence type="ECO:0000313" key="7">
    <source>
        <dbReference type="Proteomes" id="UP001652624"/>
    </source>
</evidence>
<evidence type="ECO:0000259" key="6">
    <source>
        <dbReference type="PROSITE" id="PS51842"/>
    </source>
</evidence>
<dbReference type="PANTHER" id="PTHR23239">
    <property type="entry name" value="INTERMEDIATE FILAMENT"/>
    <property type="match status" value="1"/>
</dbReference>
<dbReference type="RefSeq" id="XP_007535570.2">
    <property type="nucleotide sequence ID" value="XM_007535508.3"/>
</dbReference>
<dbReference type="PRINTS" id="PR01248">
    <property type="entry name" value="TYPE1KERATIN"/>
</dbReference>
<sequence>MPYNFCLPNFSCRSSCASRPCVAPSCHSSTLPGACNIPANVGNCGWLCEGSFNGSEKETMQFLNDRLASYLEKVRQLERDNAELECRIRERCQPQDPCVCPNYQSYFKTIEELQQKILCSKSENARLVVQIDNAKLAADDFRTKYQTEQGLRQLVESDMNGLRRILDELTLCKSDLEAQVESLKEELLCLKQNHEQEVNTLRCQIGDRLNVEVDSAPTVDLNRVLNETRSQYEALVETNRRDVEEWFTTQTEELNKQVVSSSEQLQTCQAEIIELRRTVNALEIELQAQHNLRDSLENTLTETEARYSSQLSQVQCMITNVESQLAEIRSDLERQNQEYQVLLDVRARLECEINTYRGLLESEDCKLPCNPCATTNACGSQSRCGPSSNFVR</sequence>
<evidence type="ECO:0000256" key="2">
    <source>
        <dbReference type="ARBA" id="ARBA00022754"/>
    </source>
</evidence>
<dbReference type="PANTHER" id="PTHR23239:SF97">
    <property type="entry name" value="KERATIN, TYPE I CUTICULAR HA1"/>
    <property type="match status" value="1"/>
</dbReference>
<dbReference type="Gene3D" id="1.20.5.500">
    <property type="entry name" value="Single helix bin"/>
    <property type="match status" value="1"/>
</dbReference>
<name>A0A1S3AIT4_ERIEU</name>
<dbReference type="Proteomes" id="UP001652624">
    <property type="component" value="Chromosome 12"/>
</dbReference>
<evidence type="ECO:0000313" key="8">
    <source>
        <dbReference type="RefSeq" id="XP_007535570.2"/>
    </source>
</evidence>
<dbReference type="InterPro" id="IPR018039">
    <property type="entry name" value="IF_conserved"/>
</dbReference>
<evidence type="ECO:0000256" key="4">
    <source>
        <dbReference type="RuleBase" id="RU000685"/>
    </source>
</evidence>
<keyword evidence="7" id="KW-1185">Reference proteome</keyword>
<feature type="domain" description="IF rod" evidence="6">
    <location>
        <begin position="56"/>
        <end position="367"/>
    </location>
</feature>
<dbReference type="Pfam" id="PF00038">
    <property type="entry name" value="Filament"/>
    <property type="match status" value="1"/>
</dbReference>
<gene>
    <name evidence="8" type="primary">LOC103124758</name>
</gene>
<dbReference type="OrthoDB" id="2441647at2759"/>
<proteinExistence type="inferred from homology"/>
<dbReference type="GO" id="GO:0005198">
    <property type="term" value="F:structural molecule activity"/>
    <property type="evidence" value="ECO:0007669"/>
    <property type="project" value="InterPro"/>
</dbReference>
<dbReference type="SUPFAM" id="SSF64593">
    <property type="entry name" value="Intermediate filament protein, coiled coil region"/>
    <property type="match status" value="2"/>
</dbReference>
<protein>
    <submittedName>
        <fullName evidence="8">Keratin, type I cuticular Ha3-I</fullName>
    </submittedName>
</protein>
<dbReference type="eggNOG" id="ENOG502SNBF">
    <property type="taxonomic scope" value="Eukaryota"/>
</dbReference>
<dbReference type="PROSITE" id="PS00226">
    <property type="entry name" value="IF_ROD_1"/>
    <property type="match status" value="1"/>
</dbReference>
<evidence type="ECO:0000256" key="1">
    <source>
        <dbReference type="ARBA" id="ARBA00022744"/>
    </source>
</evidence>
<dbReference type="SMART" id="SM01391">
    <property type="entry name" value="Filament"/>
    <property type="match status" value="1"/>
</dbReference>
<keyword evidence="3 5" id="KW-0175">Coiled coil</keyword>
<accession>A0A1S3AIT4</accession>
<dbReference type="GO" id="GO:0045109">
    <property type="term" value="P:intermediate filament organization"/>
    <property type="evidence" value="ECO:0007669"/>
    <property type="project" value="TreeGrafter"/>
</dbReference>
<dbReference type="Gene3D" id="1.20.5.1160">
    <property type="entry name" value="Vasodilator-stimulated phosphoprotein"/>
    <property type="match status" value="1"/>
</dbReference>
<keyword evidence="1" id="KW-0416">Keratin</keyword>
<keyword evidence="2 4" id="KW-0403">Intermediate filament</keyword>
<reference evidence="8" key="1">
    <citation type="submission" date="2025-08" db="UniProtKB">
        <authorList>
            <consortium name="RefSeq"/>
        </authorList>
    </citation>
    <scope>IDENTIFICATION</scope>
</reference>
<evidence type="ECO:0000256" key="3">
    <source>
        <dbReference type="ARBA" id="ARBA00023054"/>
    </source>
</evidence>
<dbReference type="InterPro" id="IPR002957">
    <property type="entry name" value="Keratin_I"/>
</dbReference>
<dbReference type="GeneID" id="103124758"/>